<dbReference type="InterPro" id="IPR012340">
    <property type="entry name" value="NA-bd_OB-fold"/>
</dbReference>
<dbReference type="Proteomes" id="UP000599024">
    <property type="component" value="Unassembled WGS sequence"/>
</dbReference>
<dbReference type="SMART" id="SM00955">
    <property type="entry name" value="RNB"/>
    <property type="match status" value="1"/>
</dbReference>
<dbReference type="EMBL" id="JACNLK010000037">
    <property type="protein sequence ID" value="MBC8208401.1"/>
    <property type="molecule type" value="Genomic_DNA"/>
</dbReference>
<protein>
    <submittedName>
        <fullName evidence="2">RNB domain-containing ribonuclease</fullName>
    </submittedName>
</protein>
<dbReference type="GO" id="GO:0003723">
    <property type="term" value="F:RNA binding"/>
    <property type="evidence" value="ECO:0007669"/>
    <property type="project" value="InterPro"/>
</dbReference>
<evidence type="ECO:0000313" key="3">
    <source>
        <dbReference type="Proteomes" id="UP000599024"/>
    </source>
</evidence>
<dbReference type="GO" id="GO:0000932">
    <property type="term" value="C:P-body"/>
    <property type="evidence" value="ECO:0007669"/>
    <property type="project" value="TreeGrafter"/>
</dbReference>
<gene>
    <name evidence="2" type="ORF">H8E79_04440</name>
</gene>
<dbReference type="InterPro" id="IPR056404">
    <property type="entry name" value="HTH_RNase_II"/>
</dbReference>
<dbReference type="PANTHER" id="PTHR23355:SF42">
    <property type="entry name" value="RIBONUCLEASE II, CHLOROPLASTIC_MITOCHONDRIAL"/>
    <property type="match status" value="1"/>
</dbReference>
<name>A0A8J6T9D3_9BACT</name>
<organism evidence="2 3">
    <name type="scientific">Candidatus Desulfatifera sulfidica</name>
    <dbReference type="NCBI Taxonomy" id="2841691"/>
    <lineage>
        <taxon>Bacteria</taxon>
        <taxon>Pseudomonadati</taxon>
        <taxon>Thermodesulfobacteriota</taxon>
        <taxon>Desulfobulbia</taxon>
        <taxon>Desulfobulbales</taxon>
        <taxon>Desulfobulbaceae</taxon>
        <taxon>Candidatus Desulfatifera</taxon>
    </lineage>
</organism>
<dbReference type="Pfam" id="PF00773">
    <property type="entry name" value="RNB"/>
    <property type="match status" value="1"/>
</dbReference>
<dbReference type="PANTHER" id="PTHR23355">
    <property type="entry name" value="RIBONUCLEASE"/>
    <property type="match status" value="1"/>
</dbReference>
<evidence type="ECO:0000313" key="2">
    <source>
        <dbReference type="EMBL" id="MBC8208401.1"/>
    </source>
</evidence>
<proteinExistence type="predicted"/>
<dbReference type="InterPro" id="IPR001900">
    <property type="entry name" value="RNase_II/R"/>
</dbReference>
<feature type="domain" description="RNB" evidence="1">
    <location>
        <begin position="276"/>
        <end position="560"/>
    </location>
</feature>
<dbReference type="InterPro" id="IPR050180">
    <property type="entry name" value="RNR_Ribonuclease"/>
</dbReference>
<accession>A0A8J6T9D3</accession>
<dbReference type="AlphaFoldDB" id="A0A8J6T9D3"/>
<dbReference type="GO" id="GO:0000175">
    <property type="term" value="F:3'-5'-RNA exonuclease activity"/>
    <property type="evidence" value="ECO:0007669"/>
    <property type="project" value="TreeGrafter"/>
</dbReference>
<comment type="caution">
    <text evidence="2">The sequence shown here is derived from an EMBL/GenBank/DDBJ whole genome shotgun (WGS) entry which is preliminary data.</text>
</comment>
<dbReference type="GO" id="GO:0006402">
    <property type="term" value="P:mRNA catabolic process"/>
    <property type="evidence" value="ECO:0007669"/>
    <property type="project" value="TreeGrafter"/>
</dbReference>
<evidence type="ECO:0000259" key="1">
    <source>
        <dbReference type="SMART" id="SM00955"/>
    </source>
</evidence>
<reference evidence="2 3" key="1">
    <citation type="submission" date="2020-08" db="EMBL/GenBank/DDBJ databases">
        <title>Bridging the membrane lipid divide: bacteria of the FCB group superphylum have the potential to synthesize archaeal ether lipids.</title>
        <authorList>
            <person name="Villanueva L."/>
            <person name="Von Meijenfeldt F.A.B."/>
            <person name="Westbye A.B."/>
            <person name="Yadav S."/>
            <person name="Hopmans E.C."/>
            <person name="Dutilh B.E."/>
            <person name="Sinninghe Damste J.S."/>
        </authorList>
    </citation>
    <scope>NUCLEOTIDE SEQUENCE [LARGE SCALE GENOMIC DNA]</scope>
    <source>
        <strain evidence="2">NIOZ-UU81</strain>
    </source>
</reference>
<sequence>MAGAGKIIEYLDGGKFICGLVSDAQPKRARLINQNGREVNLPMSRVVHCSDASHPLTSREEQLRLLQETAENRSKMTDEVNLEDIWELIADEGSGSFTPRFLAELQFGDTVSDDNVSALIRAVFNDRVHFRYRNGVIEAHTAEQVDQIQIQQEKEAQKLVLISRGAQLLQEIDQGKRLREDMDESDLHCLEVIRDFYLFSGDAKEADTARQILKNGNFNRPHDPFHLLVKAGVWDKNENIPLLRQELPVDFSLAAIQQAEGILQRGTAELFNDSARRDLTHLAPITIDGPTTLDHDDAISLEEEDGNFLVGIHISDVSHYVRPGDPLFQEALQRGTSIYFPERQVPMLPRHLSQGICSLVQDEARATMSFMILLSPEAEVLRVRIMPSIIKVAKRLTYDEVDLMIENDRQLGILNELRIKLRDRRLAEGALLLPFPDVNIHVNSSGKPHVQLGASDTPARTLVSELMILTNTESARYLADRMIPGLFRAQGPPRKRLVQGTDNDLYLNFRQRKMLSRGELLVSAKHHSGLGVSQYTTVTSPIRRLLDLAMQHQLHSAVRREELRFNTEMCKDFTAVITRTLAQANNVRQQRHRYWLLKYLETRIGQNLEALVLESGPKRVKLILTDILMDFDLPTPGGTRPEPGNTTHVQVVRADALDNTIRFEW</sequence>
<dbReference type="Pfam" id="PF23161">
    <property type="entry name" value="HTH_RNase_II"/>
    <property type="match status" value="1"/>
</dbReference>
<dbReference type="SUPFAM" id="SSF50249">
    <property type="entry name" value="Nucleic acid-binding proteins"/>
    <property type="match status" value="1"/>
</dbReference>